<feature type="transmembrane region" description="Helical" evidence="1">
    <location>
        <begin position="42"/>
        <end position="61"/>
    </location>
</feature>
<gene>
    <name evidence="2" type="ORF">G1H10_19060</name>
</gene>
<feature type="transmembrane region" description="Helical" evidence="1">
    <location>
        <begin position="16"/>
        <end position="35"/>
    </location>
</feature>
<name>A0A6L9SAV4_9ACTN</name>
<keyword evidence="1" id="KW-0812">Transmembrane</keyword>
<accession>A0A6L9SAV4</accession>
<dbReference type="EMBL" id="JAAGOA010000014">
    <property type="protein sequence ID" value="NEE02277.1"/>
    <property type="molecule type" value="Genomic_DNA"/>
</dbReference>
<keyword evidence="1" id="KW-1133">Transmembrane helix</keyword>
<evidence type="ECO:0000313" key="3">
    <source>
        <dbReference type="Proteomes" id="UP000475214"/>
    </source>
</evidence>
<feature type="transmembrane region" description="Helical" evidence="1">
    <location>
        <begin position="150"/>
        <end position="168"/>
    </location>
</feature>
<evidence type="ECO:0000313" key="2">
    <source>
        <dbReference type="EMBL" id="NEE02277.1"/>
    </source>
</evidence>
<dbReference type="AlphaFoldDB" id="A0A6L9SAV4"/>
<evidence type="ECO:0008006" key="4">
    <source>
        <dbReference type="Google" id="ProtNLM"/>
    </source>
</evidence>
<keyword evidence="3" id="KW-1185">Reference proteome</keyword>
<dbReference type="Proteomes" id="UP000475214">
    <property type="component" value="Unassembled WGS sequence"/>
</dbReference>
<evidence type="ECO:0000256" key="1">
    <source>
        <dbReference type="SAM" id="Phobius"/>
    </source>
</evidence>
<sequence length="212" mass="22026">MNDCEVFGDGFWGQPVNALTSLAFVLVGLAILIGYRRGGATRVVYGALVAATGVGSVVFHGPAPSWSGLLHDVPLVALVAFVGVDAASDVAGRRLSPLWWVLPTIVAVTVSEIADAARPAAQGAVAALAIGACVVRWYRRPLLRQTMATALALLTVGALIGTLSRSGGPLCDPDSVLQGHAFWHVLAALAVWTLTPVISERTGSVQVVPQDR</sequence>
<reference evidence="2 3" key="1">
    <citation type="submission" date="2020-02" db="EMBL/GenBank/DDBJ databases">
        <authorList>
            <person name="Li X.-J."/>
            <person name="Han X.-M."/>
        </authorList>
    </citation>
    <scope>NUCLEOTIDE SEQUENCE [LARGE SCALE GENOMIC DNA]</scope>
    <source>
        <strain evidence="2 3">CCTCC AB 2017055</strain>
    </source>
</reference>
<feature type="transmembrane region" description="Helical" evidence="1">
    <location>
        <begin position="120"/>
        <end position="138"/>
    </location>
</feature>
<comment type="caution">
    <text evidence="2">The sequence shown here is derived from an EMBL/GenBank/DDBJ whole genome shotgun (WGS) entry which is preliminary data.</text>
</comment>
<organism evidence="2 3">
    <name type="scientific">Phytoactinopolyspora halotolerans</name>
    <dbReference type="NCBI Taxonomy" id="1981512"/>
    <lineage>
        <taxon>Bacteria</taxon>
        <taxon>Bacillati</taxon>
        <taxon>Actinomycetota</taxon>
        <taxon>Actinomycetes</taxon>
        <taxon>Jiangellales</taxon>
        <taxon>Jiangellaceae</taxon>
        <taxon>Phytoactinopolyspora</taxon>
    </lineage>
</organism>
<protein>
    <recommendedName>
        <fullName evidence="4">Ceramidase</fullName>
    </recommendedName>
</protein>
<proteinExistence type="predicted"/>
<keyword evidence="1" id="KW-0472">Membrane</keyword>
<feature type="transmembrane region" description="Helical" evidence="1">
    <location>
        <begin position="180"/>
        <end position="198"/>
    </location>
</feature>